<dbReference type="InterPro" id="IPR010982">
    <property type="entry name" value="Lambda_DNA-bd_dom_sf"/>
</dbReference>
<sequence length="100" mass="11171">MSTEKSFSEKLRAIRDAHGLGRKALSDETGIPIRTIEGIEQRGTIPRTDIAQKICKRWPQYSLWLMTNQVDEAAGQVSPEIEATKDRLKPTGTDTESQGE</sequence>
<dbReference type="EMBL" id="JBHLVX010000021">
    <property type="protein sequence ID" value="MFC0267553.1"/>
    <property type="molecule type" value="Genomic_DNA"/>
</dbReference>
<dbReference type="Pfam" id="PF01381">
    <property type="entry name" value="HTH_3"/>
    <property type="match status" value="1"/>
</dbReference>
<name>A0ABV6G243_9GAMM</name>
<evidence type="ECO:0000313" key="4">
    <source>
        <dbReference type="Proteomes" id="UP001589814"/>
    </source>
</evidence>
<evidence type="ECO:0000256" key="1">
    <source>
        <dbReference type="SAM" id="MobiDB-lite"/>
    </source>
</evidence>
<dbReference type="InterPro" id="IPR001387">
    <property type="entry name" value="Cro/C1-type_HTH"/>
</dbReference>
<dbReference type="SMART" id="SM00530">
    <property type="entry name" value="HTH_XRE"/>
    <property type="match status" value="1"/>
</dbReference>
<dbReference type="Proteomes" id="UP001589814">
    <property type="component" value="Unassembled WGS sequence"/>
</dbReference>
<evidence type="ECO:0000313" key="3">
    <source>
        <dbReference type="EMBL" id="MFC0267553.1"/>
    </source>
</evidence>
<protein>
    <submittedName>
        <fullName evidence="3">Helix-turn-helix domain-containing protein</fullName>
    </submittedName>
</protein>
<organism evidence="3 4">
    <name type="scientific">Kushneria aurantia</name>
    <dbReference type="NCBI Taxonomy" id="504092"/>
    <lineage>
        <taxon>Bacteria</taxon>
        <taxon>Pseudomonadati</taxon>
        <taxon>Pseudomonadota</taxon>
        <taxon>Gammaproteobacteria</taxon>
        <taxon>Oceanospirillales</taxon>
        <taxon>Halomonadaceae</taxon>
        <taxon>Kushneria</taxon>
    </lineage>
</organism>
<dbReference type="Gene3D" id="1.10.260.40">
    <property type="entry name" value="lambda repressor-like DNA-binding domains"/>
    <property type="match status" value="1"/>
</dbReference>
<feature type="region of interest" description="Disordered" evidence="1">
    <location>
        <begin position="76"/>
        <end position="100"/>
    </location>
</feature>
<gene>
    <name evidence="3" type="ORF">ACFFHW_06005</name>
</gene>
<dbReference type="SUPFAM" id="SSF47413">
    <property type="entry name" value="lambda repressor-like DNA-binding domains"/>
    <property type="match status" value="1"/>
</dbReference>
<feature type="domain" description="HTH cro/C1-type" evidence="2">
    <location>
        <begin position="11"/>
        <end position="56"/>
    </location>
</feature>
<keyword evidence="4" id="KW-1185">Reference proteome</keyword>
<dbReference type="CDD" id="cd00093">
    <property type="entry name" value="HTH_XRE"/>
    <property type="match status" value="1"/>
</dbReference>
<dbReference type="RefSeq" id="WP_169433494.1">
    <property type="nucleotide sequence ID" value="NZ_JBHLVX010000021.1"/>
</dbReference>
<proteinExistence type="predicted"/>
<accession>A0ABV6G243</accession>
<comment type="caution">
    <text evidence="3">The sequence shown here is derived from an EMBL/GenBank/DDBJ whole genome shotgun (WGS) entry which is preliminary data.</text>
</comment>
<evidence type="ECO:0000259" key="2">
    <source>
        <dbReference type="PROSITE" id="PS50943"/>
    </source>
</evidence>
<dbReference type="PROSITE" id="PS50943">
    <property type="entry name" value="HTH_CROC1"/>
    <property type="match status" value="1"/>
</dbReference>
<reference evidence="3 4" key="1">
    <citation type="submission" date="2024-09" db="EMBL/GenBank/DDBJ databases">
        <authorList>
            <person name="Sun Q."/>
            <person name="Mori K."/>
        </authorList>
    </citation>
    <scope>NUCLEOTIDE SEQUENCE [LARGE SCALE GENOMIC DNA]</scope>
    <source>
        <strain evidence="3 4">CCM 7415</strain>
    </source>
</reference>